<organism evidence="1 2">
    <name type="scientific">Callosobruchus maculatus</name>
    <name type="common">Southern cowpea weevil</name>
    <name type="synonym">Pulse bruchid</name>
    <dbReference type="NCBI Taxonomy" id="64391"/>
    <lineage>
        <taxon>Eukaryota</taxon>
        <taxon>Metazoa</taxon>
        <taxon>Ecdysozoa</taxon>
        <taxon>Arthropoda</taxon>
        <taxon>Hexapoda</taxon>
        <taxon>Insecta</taxon>
        <taxon>Pterygota</taxon>
        <taxon>Neoptera</taxon>
        <taxon>Endopterygota</taxon>
        <taxon>Coleoptera</taxon>
        <taxon>Polyphaga</taxon>
        <taxon>Cucujiformia</taxon>
        <taxon>Chrysomeloidea</taxon>
        <taxon>Chrysomelidae</taxon>
        <taxon>Bruchinae</taxon>
        <taxon>Bruchini</taxon>
        <taxon>Callosobruchus</taxon>
    </lineage>
</organism>
<proteinExistence type="predicted"/>
<accession>A0A653CRH4</accession>
<gene>
    <name evidence="1" type="ORF">CALMAC_LOCUS11276</name>
</gene>
<keyword evidence="2" id="KW-1185">Reference proteome</keyword>
<evidence type="ECO:0000313" key="1">
    <source>
        <dbReference type="EMBL" id="VEN50531.1"/>
    </source>
</evidence>
<feature type="non-terminal residue" evidence="1">
    <location>
        <position position="1"/>
    </location>
</feature>
<evidence type="ECO:0000313" key="2">
    <source>
        <dbReference type="Proteomes" id="UP000410492"/>
    </source>
</evidence>
<sequence>TGVCPSQQTPSSFHSSLNAAYCTAQHMPVPLSTSQPLICYKYTYIKTRTNTYQL</sequence>
<dbReference type="AlphaFoldDB" id="A0A653CRH4"/>
<dbReference type="Proteomes" id="UP000410492">
    <property type="component" value="Unassembled WGS sequence"/>
</dbReference>
<name>A0A653CRH4_CALMS</name>
<protein>
    <submittedName>
        <fullName evidence="1">Uncharacterized protein</fullName>
    </submittedName>
</protein>
<reference evidence="1 2" key="1">
    <citation type="submission" date="2019-01" db="EMBL/GenBank/DDBJ databases">
        <authorList>
            <person name="Sayadi A."/>
        </authorList>
    </citation>
    <scope>NUCLEOTIDE SEQUENCE [LARGE SCALE GENOMIC DNA]</scope>
</reference>
<dbReference type="EMBL" id="CAACVG010008638">
    <property type="protein sequence ID" value="VEN50531.1"/>
    <property type="molecule type" value="Genomic_DNA"/>
</dbReference>